<organism evidence="1 2">
    <name type="scientific">Trametes sanguinea</name>
    <dbReference type="NCBI Taxonomy" id="158606"/>
    <lineage>
        <taxon>Eukaryota</taxon>
        <taxon>Fungi</taxon>
        <taxon>Dikarya</taxon>
        <taxon>Basidiomycota</taxon>
        <taxon>Agaricomycotina</taxon>
        <taxon>Agaricomycetes</taxon>
        <taxon>Polyporales</taxon>
        <taxon>Polyporaceae</taxon>
        <taxon>Trametes</taxon>
    </lineage>
</organism>
<keyword evidence="2" id="KW-1185">Reference proteome</keyword>
<comment type="caution">
    <text evidence="1">The sequence shown here is derived from an EMBL/GenBank/DDBJ whole genome shotgun (WGS) entry which is preliminary data.</text>
</comment>
<evidence type="ECO:0000313" key="2">
    <source>
        <dbReference type="Proteomes" id="UP001144978"/>
    </source>
</evidence>
<accession>A0ACC1MZ28</accession>
<sequence>MSLCSHCVSGVRHEGTPEGQFTKVGGVDSYVATPKGDYPKDKTLLPGRGPTLLWTSTACFRCVRRLVLIFRCFVICDHINNARGREAPEDRGSSMLARIPCVVPSAVVLEAGPHDMPVVQVRH</sequence>
<dbReference type="EMBL" id="JANSHE010005276">
    <property type="protein sequence ID" value="KAJ2971798.1"/>
    <property type="molecule type" value="Genomic_DNA"/>
</dbReference>
<proteinExistence type="predicted"/>
<protein>
    <submittedName>
        <fullName evidence="1">Uncharacterized protein</fullName>
    </submittedName>
</protein>
<evidence type="ECO:0000313" key="1">
    <source>
        <dbReference type="EMBL" id="KAJ2971798.1"/>
    </source>
</evidence>
<gene>
    <name evidence="1" type="ORF">NUW54_g12415</name>
</gene>
<dbReference type="Proteomes" id="UP001144978">
    <property type="component" value="Unassembled WGS sequence"/>
</dbReference>
<reference evidence="1" key="1">
    <citation type="submission" date="2022-08" db="EMBL/GenBank/DDBJ databases">
        <title>Genome Sequence of Pycnoporus sanguineus.</title>
        <authorList>
            <person name="Buettner E."/>
        </authorList>
    </citation>
    <scope>NUCLEOTIDE SEQUENCE</scope>
    <source>
        <strain evidence="1">CG-C14</strain>
    </source>
</reference>
<name>A0ACC1MZ28_9APHY</name>